<evidence type="ECO:0000259" key="4">
    <source>
        <dbReference type="PROSITE" id="PS50949"/>
    </source>
</evidence>
<dbReference type="InterPro" id="IPR011711">
    <property type="entry name" value="GntR_C"/>
</dbReference>
<dbReference type="SUPFAM" id="SSF48008">
    <property type="entry name" value="GntR ligand-binding domain-like"/>
    <property type="match status" value="1"/>
</dbReference>
<dbReference type="Proteomes" id="UP000539473">
    <property type="component" value="Unassembled WGS sequence"/>
</dbReference>
<sequence>MPIPPTAPKRARSLARDDVYMQLSTWIIDGTLQPGEALRDLDIAGRLGVSRTPVREALRRLEDEGLIETALNRWTRVAPLDAARAADLYPVVEALEMLALRLAMPALTGPDITHLRDLNAQLGAALQHGDARAAVEADMAFHGVWTERAGNRELHHTLHALKRKLRRIELAYFHAGSAGTESVEEHAVLLHALHAGDVEASVRALHANWQGSLRRLQHSGLGLT</sequence>
<evidence type="ECO:0000256" key="2">
    <source>
        <dbReference type="ARBA" id="ARBA00023125"/>
    </source>
</evidence>
<dbReference type="AlphaFoldDB" id="A0A7W8NRW6"/>
<comment type="caution">
    <text evidence="5">The sequence shown here is derived from an EMBL/GenBank/DDBJ whole genome shotgun (WGS) entry which is preliminary data.</text>
</comment>
<accession>A0A7W8NRW6</accession>
<dbReference type="EMBL" id="JACHFK010000004">
    <property type="protein sequence ID" value="MBB5376552.1"/>
    <property type="molecule type" value="Genomic_DNA"/>
</dbReference>
<dbReference type="GO" id="GO:0003700">
    <property type="term" value="F:DNA-binding transcription factor activity"/>
    <property type="evidence" value="ECO:0007669"/>
    <property type="project" value="InterPro"/>
</dbReference>
<dbReference type="SMART" id="SM00895">
    <property type="entry name" value="FCD"/>
    <property type="match status" value="1"/>
</dbReference>
<gene>
    <name evidence="5" type="ORF">HNQ07_002016</name>
</gene>
<dbReference type="SMART" id="SM00345">
    <property type="entry name" value="HTH_GNTR"/>
    <property type="match status" value="1"/>
</dbReference>
<keyword evidence="2 5" id="KW-0238">DNA-binding</keyword>
<dbReference type="PANTHER" id="PTHR43537">
    <property type="entry name" value="TRANSCRIPTIONAL REGULATOR, GNTR FAMILY"/>
    <property type="match status" value="1"/>
</dbReference>
<dbReference type="Pfam" id="PF07729">
    <property type="entry name" value="FCD"/>
    <property type="match status" value="1"/>
</dbReference>
<proteinExistence type="predicted"/>
<feature type="domain" description="HTH gntR-type" evidence="4">
    <location>
        <begin position="13"/>
        <end position="80"/>
    </location>
</feature>
<name>A0A7W8NRW6_9DEIO</name>
<dbReference type="InterPro" id="IPR008920">
    <property type="entry name" value="TF_FadR/GntR_C"/>
</dbReference>
<dbReference type="PROSITE" id="PS50949">
    <property type="entry name" value="HTH_GNTR"/>
    <property type="match status" value="1"/>
</dbReference>
<keyword evidence="3" id="KW-0804">Transcription</keyword>
<dbReference type="CDD" id="cd07377">
    <property type="entry name" value="WHTH_GntR"/>
    <property type="match status" value="1"/>
</dbReference>
<dbReference type="PRINTS" id="PR00035">
    <property type="entry name" value="HTHGNTR"/>
</dbReference>
<evidence type="ECO:0000313" key="6">
    <source>
        <dbReference type="Proteomes" id="UP000539473"/>
    </source>
</evidence>
<dbReference type="GO" id="GO:0003677">
    <property type="term" value="F:DNA binding"/>
    <property type="evidence" value="ECO:0007669"/>
    <property type="project" value="UniProtKB-KW"/>
</dbReference>
<evidence type="ECO:0000256" key="1">
    <source>
        <dbReference type="ARBA" id="ARBA00023015"/>
    </source>
</evidence>
<dbReference type="Gene3D" id="1.10.10.10">
    <property type="entry name" value="Winged helix-like DNA-binding domain superfamily/Winged helix DNA-binding domain"/>
    <property type="match status" value="1"/>
</dbReference>
<dbReference type="InterPro" id="IPR036390">
    <property type="entry name" value="WH_DNA-bd_sf"/>
</dbReference>
<reference evidence="5 6" key="1">
    <citation type="submission" date="2020-08" db="EMBL/GenBank/DDBJ databases">
        <title>Genomic Encyclopedia of Type Strains, Phase IV (KMG-IV): sequencing the most valuable type-strain genomes for metagenomic binning, comparative biology and taxonomic classification.</title>
        <authorList>
            <person name="Goeker M."/>
        </authorList>
    </citation>
    <scope>NUCLEOTIDE SEQUENCE [LARGE SCALE GENOMIC DNA]</scope>
    <source>
        <strain evidence="5 6">DSM 27521</strain>
    </source>
</reference>
<organism evidence="5 6">
    <name type="scientific">Deinococcus metalli</name>
    <dbReference type="NCBI Taxonomy" id="1141878"/>
    <lineage>
        <taxon>Bacteria</taxon>
        <taxon>Thermotogati</taxon>
        <taxon>Deinococcota</taxon>
        <taxon>Deinococci</taxon>
        <taxon>Deinococcales</taxon>
        <taxon>Deinococcaceae</taxon>
        <taxon>Deinococcus</taxon>
    </lineage>
</organism>
<dbReference type="RefSeq" id="WP_184111247.1">
    <property type="nucleotide sequence ID" value="NZ_BNAJ01000004.1"/>
</dbReference>
<evidence type="ECO:0000256" key="3">
    <source>
        <dbReference type="ARBA" id="ARBA00023163"/>
    </source>
</evidence>
<dbReference type="InterPro" id="IPR036388">
    <property type="entry name" value="WH-like_DNA-bd_sf"/>
</dbReference>
<dbReference type="Pfam" id="PF00392">
    <property type="entry name" value="GntR"/>
    <property type="match status" value="1"/>
</dbReference>
<keyword evidence="1" id="KW-0805">Transcription regulation</keyword>
<dbReference type="InterPro" id="IPR000524">
    <property type="entry name" value="Tscrpt_reg_HTH_GntR"/>
</dbReference>
<dbReference type="Gene3D" id="1.20.120.530">
    <property type="entry name" value="GntR ligand-binding domain-like"/>
    <property type="match status" value="1"/>
</dbReference>
<evidence type="ECO:0000313" key="5">
    <source>
        <dbReference type="EMBL" id="MBB5376552.1"/>
    </source>
</evidence>
<protein>
    <submittedName>
        <fullName evidence="5">DNA-binding GntR family transcriptional regulator</fullName>
    </submittedName>
</protein>
<dbReference type="SUPFAM" id="SSF46785">
    <property type="entry name" value="Winged helix' DNA-binding domain"/>
    <property type="match status" value="1"/>
</dbReference>
<dbReference type="PANTHER" id="PTHR43537:SF24">
    <property type="entry name" value="GLUCONATE OPERON TRANSCRIPTIONAL REPRESSOR"/>
    <property type="match status" value="1"/>
</dbReference>